<evidence type="ECO:0000313" key="3">
    <source>
        <dbReference type="Proteomes" id="UP001220530"/>
    </source>
</evidence>
<name>A0ABY7YRM5_9HYPH</name>
<proteinExistence type="predicted"/>
<feature type="chain" id="PRO_5045426524" description="DUF3828 domain-containing protein" evidence="1">
    <location>
        <begin position="21"/>
        <end position="148"/>
    </location>
</feature>
<dbReference type="Proteomes" id="UP001220530">
    <property type="component" value="Chromosome"/>
</dbReference>
<evidence type="ECO:0000313" key="2">
    <source>
        <dbReference type="EMBL" id="WDR03827.1"/>
    </source>
</evidence>
<accession>A0ABY7YRM5</accession>
<keyword evidence="1" id="KW-0732">Signal</keyword>
<protein>
    <recommendedName>
        <fullName evidence="4">DUF3828 domain-containing protein</fullName>
    </recommendedName>
</protein>
<dbReference type="RefSeq" id="WP_282220214.1">
    <property type="nucleotide sequence ID" value="NZ_CP118246.1"/>
</dbReference>
<feature type="signal peptide" evidence="1">
    <location>
        <begin position="1"/>
        <end position="20"/>
    </location>
</feature>
<gene>
    <name evidence="2" type="ORF">PSQ19_07245</name>
</gene>
<reference evidence="2 3" key="1">
    <citation type="submission" date="2023-02" db="EMBL/GenBank/DDBJ databases">
        <title>Devosia algicola sp. nov., isolated from the phycosphere of marine algae.</title>
        <authorList>
            <person name="Kim J.M."/>
            <person name="Lee J.K."/>
            <person name="Choi B.J."/>
            <person name="Bayburt H."/>
            <person name="Jeon C.O."/>
        </authorList>
    </citation>
    <scope>NUCLEOTIDE SEQUENCE [LARGE SCALE GENOMIC DNA]</scope>
    <source>
        <strain evidence="2 3">G20-9</strain>
    </source>
</reference>
<dbReference type="EMBL" id="CP118246">
    <property type="protein sequence ID" value="WDR03827.1"/>
    <property type="molecule type" value="Genomic_DNA"/>
</dbReference>
<evidence type="ECO:0008006" key="4">
    <source>
        <dbReference type="Google" id="ProtNLM"/>
    </source>
</evidence>
<sequence length="148" mass="15551">MRFVIGIVASLMLCPAISLGQGFGSPDALVQFAYEKISPQDGLATRSYFTDSLNGLIIAELARDDGEGIGPDFNPLLHGPGSGGLDFTVAAPIVSGDTASVEMSISKPTVETIHLLLISQSDGWKVDDIVYADGMRLSEILAADPLLN</sequence>
<organism evidence="2 3">
    <name type="scientific">Devosia algicola</name>
    <dbReference type="NCBI Taxonomy" id="3026418"/>
    <lineage>
        <taxon>Bacteria</taxon>
        <taxon>Pseudomonadati</taxon>
        <taxon>Pseudomonadota</taxon>
        <taxon>Alphaproteobacteria</taxon>
        <taxon>Hyphomicrobiales</taxon>
        <taxon>Devosiaceae</taxon>
        <taxon>Devosia</taxon>
    </lineage>
</organism>
<keyword evidence="3" id="KW-1185">Reference proteome</keyword>
<evidence type="ECO:0000256" key="1">
    <source>
        <dbReference type="SAM" id="SignalP"/>
    </source>
</evidence>